<gene>
    <name evidence="2" type="ORF">VB854_16720</name>
</gene>
<dbReference type="RefSeq" id="WP_323224802.1">
    <property type="nucleotide sequence ID" value="NZ_JAYGHT010000085.1"/>
</dbReference>
<evidence type="ECO:0000313" key="2">
    <source>
        <dbReference type="EMBL" id="MEA5520590.1"/>
    </source>
</evidence>
<reference evidence="2 3" key="1">
    <citation type="submission" date="2023-12" db="EMBL/GenBank/DDBJ databases">
        <title>Baltic Sea Cyanobacteria.</title>
        <authorList>
            <person name="Delbaje E."/>
            <person name="Fewer D.P."/>
            <person name="Shishido T.K."/>
        </authorList>
    </citation>
    <scope>NUCLEOTIDE SEQUENCE [LARGE SCALE GENOMIC DNA]</scope>
    <source>
        <strain evidence="2 3">CCNP 1315</strain>
    </source>
</reference>
<dbReference type="Proteomes" id="UP001301728">
    <property type="component" value="Unassembled WGS sequence"/>
</dbReference>
<feature type="transmembrane region" description="Helical" evidence="1">
    <location>
        <begin position="31"/>
        <end position="51"/>
    </location>
</feature>
<dbReference type="EMBL" id="JAYGHT010000085">
    <property type="protein sequence ID" value="MEA5520590.1"/>
    <property type="molecule type" value="Genomic_DNA"/>
</dbReference>
<comment type="caution">
    <text evidence="2">The sequence shown here is derived from an EMBL/GenBank/DDBJ whole genome shotgun (WGS) entry which is preliminary data.</text>
</comment>
<evidence type="ECO:0000313" key="3">
    <source>
        <dbReference type="Proteomes" id="UP001301728"/>
    </source>
</evidence>
<accession>A0ABU5U0R1</accession>
<keyword evidence="3" id="KW-1185">Reference proteome</keyword>
<evidence type="ECO:0000256" key="1">
    <source>
        <dbReference type="SAM" id="Phobius"/>
    </source>
</evidence>
<name>A0ABU5U0R1_9CYAN</name>
<feature type="transmembrane region" description="Helical" evidence="1">
    <location>
        <begin position="7"/>
        <end position="25"/>
    </location>
</feature>
<keyword evidence="1" id="KW-0812">Transmembrane</keyword>
<organism evidence="2 3">
    <name type="scientific">Limnoraphis robusta CCNP1315</name>
    <dbReference type="NCBI Taxonomy" id="3110306"/>
    <lineage>
        <taxon>Bacteria</taxon>
        <taxon>Bacillati</taxon>
        <taxon>Cyanobacteriota</taxon>
        <taxon>Cyanophyceae</taxon>
        <taxon>Oscillatoriophycideae</taxon>
        <taxon>Oscillatoriales</taxon>
        <taxon>Sirenicapillariaceae</taxon>
        <taxon>Limnoraphis</taxon>
    </lineage>
</organism>
<keyword evidence="1" id="KW-1133">Transmembrane helix</keyword>
<proteinExistence type="predicted"/>
<protein>
    <submittedName>
        <fullName evidence="2">Uncharacterized protein</fullName>
    </submittedName>
</protein>
<sequence length="52" mass="5839">MSILMTLIIVWVSSMFCTVFVLWPSHGLNGLHLPQWMGLALIGLLLSWLIGE</sequence>
<keyword evidence="1" id="KW-0472">Membrane</keyword>